<dbReference type="PANTHER" id="PTHR12743:SF3">
    <property type="entry name" value="HOLOCYTOCHROME-C SYNTHASE"/>
    <property type="match status" value="1"/>
</dbReference>
<evidence type="ECO:0000256" key="9">
    <source>
        <dbReference type="ARBA" id="ARBA00023239"/>
    </source>
</evidence>
<comment type="function">
    <text evidence="10">Lyase that catalyzes the covalent linking of the heme group to the cytochrome C apoprotein to produce the mature functional cytochrome.</text>
</comment>
<comment type="caution">
    <text evidence="12">The sequence shown here is derived from an EMBL/GenBank/DDBJ whole genome shotgun (WGS) entry which is preliminary data.</text>
</comment>
<evidence type="ECO:0000256" key="3">
    <source>
        <dbReference type="ARBA" id="ARBA00022617"/>
    </source>
</evidence>
<accession>A0A9P4IAD1</accession>
<evidence type="ECO:0000256" key="11">
    <source>
        <dbReference type="SAM" id="MobiDB-lite"/>
    </source>
</evidence>
<feature type="compositionally biased region" description="Polar residues" evidence="11">
    <location>
        <begin position="70"/>
        <end position="94"/>
    </location>
</feature>
<comment type="catalytic activity">
    <reaction evidence="10">
        <text>holo-[cytochrome c] = apo-[cytochrome c] + heme b</text>
        <dbReference type="Rhea" id="RHEA:22648"/>
        <dbReference type="Rhea" id="RHEA-COMP:10725"/>
        <dbReference type="Rhea" id="RHEA-COMP:10726"/>
        <dbReference type="ChEBI" id="CHEBI:29950"/>
        <dbReference type="ChEBI" id="CHEBI:60344"/>
        <dbReference type="ChEBI" id="CHEBI:83739"/>
        <dbReference type="EC" id="4.4.1.17"/>
    </reaction>
</comment>
<dbReference type="PROSITE" id="PS00822">
    <property type="entry name" value="CYTO_HEME_LYASE_2"/>
    <property type="match status" value="1"/>
</dbReference>
<reference evidence="12" key="1">
    <citation type="journal article" date="2020" name="Stud. Mycol.">
        <title>101 Dothideomycetes genomes: a test case for predicting lifestyles and emergence of pathogens.</title>
        <authorList>
            <person name="Haridas S."/>
            <person name="Albert R."/>
            <person name="Binder M."/>
            <person name="Bloem J."/>
            <person name="Labutti K."/>
            <person name="Salamov A."/>
            <person name="Andreopoulos B."/>
            <person name="Baker S."/>
            <person name="Barry K."/>
            <person name="Bills G."/>
            <person name="Bluhm B."/>
            <person name="Cannon C."/>
            <person name="Castanera R."/>
            <person name="Culley D."/>
            <person name="Daum C."/>
            <person name="Ezra D."/>
            <person name="Gonzalez J."/>
            <person name="Henrissat B."/>
            <person name="Kuo A."/>
            <person name="Liang C."/>
            <person name="Lipzen A."/>
            <person name="Lutzoni F."/>
            <person name="Magnuson J."/>
            <person name="Mondo S."/>
            <person name="Nolan M."/>
            <person name="Ohm R."/>
            <person name="Pangilinan J."/>
            <person name="Park H.-J."/>
            <person name="Ramirez L."/>
            <person name="Alfaro M."/>
            <person name="Sun H."/>
            <person name="Tritt A."/>
            <person name="Yoshinaga Y."/>
            <person name="Zwiers L.-H."/>
            <person name="Turgeon B."/>
            <person name="Goodwin S."/>
            <person name="Spatafora J."/>
            <person name="Crous P."/>
            <person name="Grigoriev I."/>
        </authorList>
    </citation>
    <scope>NUCLEOTIDE SEQUENCE</scope>
    <source>
        <strain evidence="12">CBS 133067</strain>
    </source>
</reference>
<evidence type="ECO:0000256" key="1">
    <source>
        <dbReference type="ARBA" id="ARBA00004273"/>
    </source>
</evidence>
<keyword evidence="8 10" id="KW-0472">Membrane</keyword>
<evidence type="ECO:0000313" key="12">
    <source>
        <dbReference type="EMBL" id="KAF2097034.1"/>
    </source>
</evidence>
<evidence type="ECO:0000256" key="8">
    <source>
        <dbReference type="ARBA" id="ARBA00023136"/>
    </source>
</evidence>
<keyword evidence="3 10" id="KW-0349">Heme</keyword>
<dbReference type="GO" id="GO:0005743">
    <property type="term" value="C:mitochondrial inner membrane"/>
    <property type="evidence" value="ECO:0007669"/>
    <property type="project" value="UniProtKB-SubCell"/>
</dbReference>
<evidence type="ECO:0000256" key="2">
    <source>
        <dbReference type="ARBA" id="ARBA00007255"/>
    </source>
</evidence>
<name>A0A9P4IAD1_9PEZI</name>
<keyword evidence="7 10" id="KW-0496">Mitochondrion</keyword>
<dbReference type="EMBL" id="ML978128">
    <property type="protein sequence ID" value="KAF2097034.1"/>
    <property type="molecule type" value="Genomic_DNA"/>
</dbReference>
<dbReference type="GO" id="GO:0046872">
    <property type="term" value="F:metal ion binding"/>
    <property type="evidence" value="ECO:0007669"/>
    <property type="project" value="UniProtKB-KW"/>
</dbReference>
<protein>
    <recommendedName>
        <fullName evidence="10">Holocytochrome c-type synthase</fullName>
        <ecNumber evidence="10">4.4.1.17</ecNumber>
    </recommendedName>
</protein>
<keyword evidence="6 10" id="KW-0408">Iron</keyword>
<gene>
    <name evidence="12" type="ORF">NA57DRAFT_41598</name>
</gene>
<evidence type="ECO:0000256" key="5">
    <source>
        <dbReference type="ARBA" id="ARBA00022792"/>
    </source>
</evidence>
<dbReference type="PANTHER" id="PTHR12743">
    <property type="entry name" value="CYTOCHROME C1 HEME LYASE"/>
    <property type="match status" value="1"/>
</dbReference>
<evidence type="ECO:0000256" key="6">
    <source>
        <dbReference type="ARBA" id="ARBA00023004"/>
    </source>
</evidence>
<keyword evidence="5 10" id="KW-0999">Mitochondrion inner membrane</keyword>
<evidence type="ECO:0000256" key="10">
    <source>
        <dbReference type="RuleBase" id="RU363130"/>
    </source>
</evidence>
<dbReference type="GO" id="GO:0004408">
    <property type="term" value="F:holocytochrome-c synthase activity"/>
    <property type="evidence" value="ECO:0007669"/>
    <property type="project" value="UniProtKB-EC"/>
</dbReference>
<feature type="region of interest" description="Disordered" evidence="11">
    <location>
        <begin position="1"/>
        <end position="145"/>
    </location>
</feature>
<dbReference type="Pfam" id="PF01265">
    <property type="entry name" value="Cyto_heme_lyase"/>
    <property type="match status" value="1"/>
</dbReference>
<keyword evidence="4 10" id="KW-0479">Metal-binding</keyword>
<evidence type="ECO:0000256" key="4">
    <source>
        <dbReference type="ARBA" id="ARBA00022723"/>
    </source>
</evidence>
<organism evidence="12 13">
    <name type="scientific">Rhizodiscina lignyota</name>
    <dbReference type="NCBI Taxonomy" id="1504668"/>
    <lineage>
        <taxon>Eukaryota</taxon>
        <taxon>Fungi</taxon>
        <taxon>Dikarya</taxon>
        <taxon>Ascomycota</taxon>
        <taxon>Pezizomycotina</taxon>
        <taxon>Dothideomycetes</taxon>
        <taxon>Pleosporomycetidae</taxon>
        <taxon>Aulographales</taxon>
        <taxon>Rhizodiscinaceae</taxon>
        <taxon>Rhizodiscina</taxon>
    </lineage>
</organism>
<keyword evidence="13" id="KW-1185">Reference proteome</keyword>
<comment type="similarity">
    <text evidence="2 10">Belongs to the cytochrome c-type heme lyase family.</text>
</comment>
<dbReference type="OrthoDB" id="1158011at2759"/>
<proteinExistence type="inferred from homology"/>
<dbReference type="EC" id="4.4.1.17" evidence="10"/>
<evidence type="ECO:0000256" key="7">
    <source>
        <dbReference type="ARBA" id="ARBA00023128"/>
    </source>
</evidence>
<feature type="region of interest" description="Disordered" evidence="11">
    <location>
        <begin position="347"/>
        <end position="366"/>
    </location>
</feature>
<dbReference type="Proteomes" id="UP000799772">
    <property type="component" value="Unassembled WGS sequence"/>
</dbReference>
<keyword evidence="9 10" id="KW-0456">Lyase</keyword>
<evidence type="ECO:0000313" key="13">
    <source>
        <dbReference type="Proteomes" id="UP000799772"/>
    </source>
</evidence>
<dbReference type="InterPro" id="IPR000511">
    <property type="entry name" value="Holocyt_c/c1_synthase"/>
</dbReference>
<dbReference type="AlphaFoldDB" id="A0A9P4IAD1"/>
<sequence length="366" mass="40822">MGWFWSDLSPNSLPPSTIAPHPVSSPDAKPPPGCPMHNSSSTNSPFRKPLLSESKPSPASKSCPYAPPTAASTSVPTNSSPQSEQPSTGGTSSWMWKINPLNLMPSLPNAPTTSSQTVSLPLEREGSSIPRGPCAPSSKSAGGCPYPSPQQMYNALLRKGYTDTDPTAVPAMVSVHNFLNEGAWAEILEWERRFSPGLYTGWRISSRGEENSYFGAMTELEEDGWRKAMRKTPEPRLLRFEGRPQDRTPRSRWLELLGKVWPTEYSSAPPFDRHDWYVLRHMPDGSTKEVRYVIDYYSGPTETTGEPVFYLDVRPAIDGPTGFGERILRWGGDAWWRASGGTVREQSELERKIQEARERRNQHGER</sequence>
<feature type="compositionally biased region" description="Polar residues" evidence="11">
    <location>
        <begin position="109"/>
        <end position="119"/>
    </location>
</feature>
<comment type="subcellular location">
    <subcellularLocation>
        <location evidence="1 10">Mitochondrion inner membrane</location>
    </subcellularLocation>
</comment>